<feature type="compositionally biased region" description="Polar residues" evidence="1">
    <location>
        <begin position="1"/>
        <end position="20"/>
    </location>
</feature>
<organism evidence="2 3">
    <name type="scientific">Dipteronia sinensis</name>
    <dbReference type="NCBI Taxonomy" id="43782"/>
    <lineage>
        <taxon>Eukaryota</taxon>
        <taxon>Viridiplantae</taxon>
        <taxon>Streptophyta</taxon>
        <taxon>Embryophyta</taxon>
        <taxon>Tracheophyta</taxon>
        <taxon>Spermatophyta</taxon>
        <taxon>Magnoliopsida</taxon>
        <taxon>eudicotyledons</taxon>
        <taxon>Gunneridae</taxon>
        <taxon>Pentapetalae</taxon>
        <taxon>rosids</taxon>
        <taxon>malvids</taxon>
        <taxon>Sapindales</taxon>
        <taxon>Sapindaceae</taxon>
        <taxon>Hippocastanoideae</taxon>
        <taxon>Acereae</taxon>
        <taxon>Dipteronia</taxon>
    </lineage>
</organism>
<reference evidence="2" key="1">
    <citation type="journal article" date="2023" name="Plant J.">
        <title>Genome sequences and population genomics provide insights into the demographic history, inbreeding, and mutation load of two 'living fossil' tree species of Dipteronia.</title>
        <authorList>
            <person name="Feng Y."/>
            <person name="Comes H.P."/>
            <person name="Chen J."/>
            <person name="Zhu S."/>
            <person name="Lu R."/>
            <person name="Zhang X."/>
            <person name="Li P."/>
            <person name="Qiu J."/>
            <person name="Olsen K.M."/>
            <person name="Qiu Y."/>
        </authorList>
    </citation>
    <scope>NUCLEOTIDE SEQUENCE</scope>
    <source>
        <strain evidence="2">NBL</strain>
    </source>
</reference>
<evidence type="ECO:0000313" key="3">
    <source>
        <dbReference type="Proteomes" id="UP001281410"/>
    </source>
</evidence>
<keyword evidence="3" id="KW-1185">Reference proteome</keyword>
<feature type="region of interest" description="Disordered" evidence="1">
    <location>
        <begin position="1"/>
        <end position="25"/>
    </location>
</feature>
<sequence length="223" mass="25493">MSSVPNIDGNASSGATNANSGRKHKSNDVGWEFGDIVDEKNLVRVMCLLCKKQFSGGVYRLKEHVANIPGNVAGYWLATQKNRMKCKQAIMDAKNKKKYKQKEEDALSAEVDILGEEELEEEMKGLWPRKKPNFLSPMDRFALPINPESSEKTKRQQNTNEKLFKVRADPVQEYVSNWVYEAGIPFNAIDNDSFKTMVEAIGQFGWHFKPSSQWQLREIFLTR</sequence>
<dbReference type="EMBL" id="JANJYJ010000001">
    <property type="protein sequence ID" value="KAK3230385.1"/>
    <property type="molecule type" value="Genomic_DNA"/>
</dbReference>
<dbReference type="PANTHER" id="PTHR32166:SF74">
    <property type="entry name" value="OS05G0256350 PROTEIN"/>
    <property type="match status" value="1"/>
</dbReference>
<protein>
    <recommendedName>
        <fullName evidence="4">BED-type domain-containing protein</fullName>
    </recommendedName>
</protein>
<evidence type="ECO:0000313" key="2">
    <source>
        <dbReference type="EMBL" id="KAK3230385.1"/>
    </source>
</evidence>
<dbReference type="Proteomes" id="UP001281410">
    <property type="component" value="Unassembled WGS sequence"/>
</dbReference>
<proteinExistence type="predicted"/>
<name>A0AAE0B6S2_9ROSI</name>
<gene>
    <name evidence="2" type="ORF">Dsin_002266</name>
</gene>
<dbReference type="AlphaFoldDB" id="A0AAE0B6S2"/>
<dbReference type="PANTHER" id="PTHR32166">
    <property type="entry name" value="OSJNBA0013A04.12 PROTEIN"/>
    <property type="match status" value="1"/>
</dbReference>
<evidence type="ECO:0008006" key="4">
    <source>
        <dbReference type="Google" id="ProtNLM"/>
    </source>
</evidence>
<accession>A0AAE0B6S2</accession>
<comment type="caution">
    <text evidence="2">The sequence shown here is derived from an EMBL/GenBank/DDBJ whole genome shotgun (WGS) entry which is preliminary data.</text>
</comment>
<evidence type="ECO:0000256" key="1">
    <source>
        <dbReference type="SAM" id="MobiDB-lite"/>
    </source>
</evidence>